<reference evidence="3 4" key="2">
    <citation type="submission" date="2024-07" db="EMBL/GenBank/DDBJ databases">
        <authorList>
            <person name="Akdeniz Z."/>
        </authorList>
    </citation>
    <scope>NUCLEOTIDE SEQUENCE [LARGE SCALE GENOMIC DNA]</scope>
</reference>
<feature type="transmembrane region" description="Helical" evidence="1">
    <location>
        <begin position="632"/>
        <end position="651"/>
    </location>
</feature>
<reference evidence="2" key="1">
    <citation type="submission" date="2023-06" db="EMBL/GenBank/DDBJ databases">
        <authorList>
            <person name="Kurt Z."/>
        </authorList>
    </citation>
    <scope>NUCLEOTIDE SEQUENCE</scope>
</reference>
<evidence type="ECO:0000313" key="4">
    <source>
        <dbReference type="Proteomes" id="UP001642409"/>
    </source>
</evidence>
<keyword evidence="1" id="KW-0812">Transmembrane</keyword>
<proteinExistence type="predicted"/>
<protein>
    <submittedName>
        <fullName evidence="3">Hypothetical_protein</fullName>
    </submittedName>
</protein>
<feature type="transmembrane region" description="Helical" evidence="1">
    <location>
        <begin position="103"/>
        <end position="123"/>
    </location>
</feature>
<sequence>MKDSTTHIFVNRVNQFLIYYAIICIFELQHAIMCQIDDVQNKVVFLAVKSVRATNALLHLLNFPRRRSSDYRLEIKHFSKRVIYTELFFQYLFNVPNQYHHPYNAILGGQVVYLLEVFTTHVFVSYREIITFHVFSLIFFSYLTCVNFHSLKYWFSGSLAGSFLILYNYQNRKGQQPNNEVIKLKQQRNEIDLMYNNHYSKQIQEINEEIQSKVVVVTIRTNLNPPISETVKFTRLVEQICKQNQVKTIQVSLQVFQFFVQDDNVQKMLDDCVQICAGAKKISESLGITISAGIAFGDIELVTHIFGNLQYKCFYGDVIEISDLISLQSFDEVRVELTSLFNKEARRDPNLCLDELQRNVPTFKFSEQVDKIEYQDICLITSQMLFSEWDNNLNTMQDGNVRESTFTKGISLQFENDGLNDFTKWRNSTFNRLSQLNMCDYTNSVSKYQLNLEKQDLLNINTINIEDSLTSTPRTHQVDTCKPQPIFKVCADAEKSEEVENNKIMDKRILSRAVKLLSTSKKLSKILIIKYIRQTSTSFGTIIASVFNITQACALYINLNATFNSISQNYGVIIFNGQYPIKTVLTIFSNILILDNVLRLVCLVLLIYLYVIRQNRWNSSQKKIIENTVQTIENVLFSLAIIYNFSIQYSLELMFQLLDRYNLLVIKHNAIAHGWLIIFFQNFNFMQAMNISAQTPHQISKSIKVFVLMEIVHYARMVKKFPQYVLFMAVSQVSQIPWLLQQASVGVNNIGTKIKMRDYIKKQAVILSRHRPHLQASGELLIITKDQPTLNQDVIGQLNVKYQSVKYPESGSDLVNRVQAQLKDQLPHFPVVLFNNAVVFRLDFPTRPVEETNCLFADVTNAFSSREHLSLLSSSRNTARWISYHEKNDANSAYWHLQLALYNVLEVLHRHPEAGAALSFGDLKGVTLCYEDVRHDAVGEAAEELEQIISAPGKLTVSKRFWAQFVQRALENCGGQKQNLQFQKQFVDGGKMVQLWK</sequence>
<dbReference type="EMBL" id="CAXDID020000033">
    <property type="protein sequence ID" value="CAL5995855.1"/>
    <property type="molecule type" value="Genomic_DNA"/>
</dbReference>
<dbReference type="EMBL" id="CATOUU010000937">
    <property type="protein sequence ID" value="CAI9961173.1"/>
    <property type="molecule type" value="Genomic_DNA"/>
</dbReference>
<keyword evidence="4" id="KW-1185">Reference proteome</keyword>
<evidence type="ECO:0000313" key="2">
    <source>
        <dbReference type="EMBL" id="CAI9961173.1"/>
    </source>
</evidence>
<feature type="transmembrane region" description="Helical" evidence="1">
    <location>
        <begin position="587"/>
        <end position="611"/>
    </location>
</feature>
<dbReference type="AlphaFoldDB" id="A0AA86QWP8"/>
<gene>
    <name evidence="3" type="ORF">HINF_LOCUS14307</name>
    <name evidence="2" type="ORF">HINF_LOCUS48818</name>
</gene>
<name>A0AA86QWP8_9EUKA</name>
<keyword evidence="1" id="KW-1133">Transmembrane helix</keyword>
<comment type="caution">
    <text evidence="2">The sequence shown here is derived from an EMBL/GenBank/DDBJ whole genome shotgun (WGS) entry which is preliminary data.</text>
</comment>
<dbReference type="Proteomes" id="UP001642409">
    <property type="component" value="Unassembled WGS sequence"/>
</dbReference>
<evidence type="ECO:0000256" key="1">
    <source>
        <dbReference type="SAM" id="Phobius"/>
    </source>
</evidence>
<evidence type="ECO:0000313" key="3">
    <source>
        <dbReference type="EMBL" id="CAL5995855.1"/>
    </source>
</evidence>
<feature type="transmembrane region" description="Helical" evidence="1">
    <location>
        <begin position="129"/>
        <end position="146"/>
    </location>
</feature>
<keyword evidence="1" id="KW-0472">Membrane</keyword>
<organism evidence="2">
    <name type="scientific">Hexamita inflata</name>
    <dbReference type="NCBI Taxonomy" id="28002"/>
    <lineage>
        <taxon>Eukaryota</taxon>
        <taxon>Metamonada</taxon>
        <taxon>Diplomonadida</taxon>
        <taxon>Hexamitidae</taxon>
        <taxon>Hexamitinae</taxon>
        <taxon>Hexamita</taxon>
    </lineage>
</organism>
<accession>A0AA86QWP8</accession>